<keyword evidence="2" id="KW-0229">DNA integration</keyword>
<dbReference type="GO" id="GO:0006310">
    <property type="term" value="P:DNA recombination"/>
    <property type="evidence" value="ECO:0007669"/>
    <property type="project" value="UniProtKB-KW"/>
</dbReference>
<evidence type="ECO:0000259" key="5">
    <source>
        <dbReference type="PROSITE" id="PS51898"/>
    </source>
</evidence>
<keyword evidence="7" id="KW-1185">Reference proteome</keyword>
<dbReference type="GO" id="GO:0015074">
    <property type="term" value="P:DNA integration"/>
    <property type="evidence" value="ECO:0007669"/>
    <property type="project" value="UniProtKB-KW"/>
</dbReference>
<dbReference type="CDD" id="cd00801">
    <property type="entry name" value="INT_P4_C"/>
    <property type="match status" value="1"/>
</dbReference>
<dbReference type="PANTHER" id="PTHR30629:SF2">
    <property type="entry name" value="PROPHAGE INTEGRASE INTS-RELATED"/>
    <property type="match status" value="1"/>
</dbReference>
<dbReference type="AlphaFoldDB" id="A0A238JVH9"/>
<comment type="similarity">
    <text evidence="1">Belongs to the 'phage' integrase family.</text>
</comment>
<accession>A0A238JVH9</accession>
<dbReference type="Proteomes" id="UP000202485">
    <property type="component" value="Unassembled WGS sequence"/>
</dbReference>
<dbReference type="GO" id="GO:0003677">
    <property type="term" value="F:DNA binding"/>
    <property type="evidence" value="ECO:0007669"/>
    <property type="project" value="UniProtKB-KW"/>
</dbReference>
<feature type="domain" description="Tyr recombinase" evidence="5">
    <location>
        <begin position="100"/>
        <end position="277"/>
    </location>
</feature>
<gene>
    <name evidence="6" type="primary">intA_2</name>
    <name evidence="6" type="ORF">RUA8715_00571</name>
</gene>
<dbReference type="Pfam" id="PF22022">
    <property type="entry name" value="Phage_int_M"/>
    <property type="match status" value="1"/>
</dbReference>
<dbReference type="Gene3D" id="1.10.150.130">
    <property type="match status" value="1"/>
</dbReference>
<proteinExistence type="inferred from homology"/>
<keyword evidence="4" id="KW-0233">DNA recombination</keyword>
<protein>
    <submittedName>
        <fullName evidence="6">Prophage CP4-57 integrase</fullName>
    </submittedName>
</protein>
<dbReference type="SUPFAM" id="SSF56349">
    <property type="entry name" value="DNA breaking-rejoining enzymes"/>
    <property type="match status" value="1"/>
</dbReference>
<organism evidence="6 7">
    <name type="scientific">Ruegeria arenilitoris</name>
    <dbReference type="NCBI Taxonomy" id="1173585"/>
    <lineage>
        <taxon>Bacteria</taxon>
        <taxon>Pseudomonadati</taxon>
        <taxon>Pseudomonadota</taxon>
        <taxon>Alphaproteobacteria</taxon>
        <taxon>Rhodobacterales</taxon>
        <taxon>Roseobacteraceae</taxon>
        <taxon>Ruegeria</taxon>
    </lineage>
</organism>
<dbReference type="Gene3D" id="1.10.443.10">
    <property type="entry name" value="Intergrase catalytic core"/>
    <property type="match status" value="1"/>
</dbReference>
<dbReference type="InterPro" id="IPR010998">
    <property type="entry name" value="Integrase_recombinase_N"/>
</dbReference>
<dbReference type="PROSITE" id="PS51898">
    <property type="entry name" value="TYR_RECOMBINASE"/>
    <property type="match status" value="1"/>
</dbReference>
<evidence type="ECO:0000313" key="6">
    <source>
        <dbReference type="EMBL" id="SMX34669.1"/>
    </source>
</evidence>
<dbReference type="InterPro" id="IPR013762">
    <property type="entry name" value="Integrase-like_cat_sf"/>
</dbReference>
<dbReference type="RefSeq" id="WP_254920130.1">
    <property type="nucleotide sequence ID" value="NZ_FXYG01000001.1"/>
</dbReference>
<dbReference type="EMBL" id="FXYG01000001">
    <property type="protein sequence ID" value="SMX34669.1"/>
    <property type="molecule type" value="Genomic_DNA"/>
</dbReference>
<dbReference type="InterPro" id="IPR050808">
    <property type="entry name" value="Phage_Integrase"/>
</dbReference>
<dbReference type="PANTHER" id="PTHR30629">
    <property type="entry name" value="PROPHAGE INTEGRASE"/>
    <property type="match status" value="1"/>
</dbReference>
<dbReference type="InterPro" id="IPR053876">
    <property type="entry name" value="Phage_int_M"/>
</dbReference>
<evidence type="ECO:0000256" key="3">
    <source>
        <dbReference type="ARBA" id="ARBA00023125"/>
    </source>
</evidence>
<dbReference type="InterPro" id="IPR011010">
    <property type="entry name" value="DNA_brk_join_enz"/>
</dbReference>
<reference evidence="7" key="1">
    <citation type="submission" date="2017-05" db="EMBL/GenBank/DDBJ databases">
        <authorList>
            <person name="Rodrigo-Torres L."/>
            <person name="Arahal R. D."/>
            <person name="Lucena T."/>
        </authorList>
    </citation>
    <scope>NUCLEOTIDE SEQUENCE [LARGE SCALE GENOMIC DNA]</scope>
    <source>
        <strain evidence="7">CECT 8715</strain>
    </source>
</reference>
<evidence type="ECO:0000256" key="1">
    <source>
        <dbReference type="ARBA" id="ARBA00008857"/>
    </source>
</evidence>
<keyword evidence="3" id="KW-0238">DNA-binding</keyword>
<evidence type="ECO:0000313" key="7">
    <source>
        <dbReference type="Proteomes" id="UP000202485"/>
    </source>
</evidence>
<evidence type="ECO:0000256" key="2">
    <source>
        <dbReference type="ARBA" id="ARBA00022908"/>
    </source>
</evidence>
<name>A0A238JVH9_9RHOB</name>
<sequence>MAQIVFEGRRERLRGDGTRGQWFSPIKNHIIPKIGNRRISTLTQRDIHDALKPIWRTKHETADKAMYRTRMVLRQAKLMGFEAEPFICDAARHMLGYVERVQKPLPATPWQDIPDLYARLSEHLHPSYLALRFTILTAARGMPVRGARFDEIDGDVWTVPKERMKGQRGKVQDFRIPLSDESMRVVDLCRSLRRNDFLFPSPRVNKGVSDVAMAKVLKHLGEEGRIHGFRSSFRMWIQDNEAASYEVAESALAHIVGNKVERAYARSDLLEKRRILMQKWADFVTQAESNVVELRRCRTTGAAQPDNTPRL</sequence>
<dbReference type="InterPro" id="IPR002104">
    <property type="entry name" value="Integrase_catalytic"/>
</dbReference>
<evidence type="ECO:0000256" key="4">
    <source>
        <dbReference type="ARBA" id="ARBA00023172"/>
    </source>
</evidence>